<dbReference type="AlphaFoldDB" id="A0A1J1EAD0"/>
<organism evidence="1 2">
    <name type="scientific">Ichthyobacterium seriolicida</name>
    <dbReference type="NCBI Taxonomy" id="242600"/>
    <lineage>
        <taxon>Bacteria</taxon>
        <taxon>Pseudomonadati</taxon>
        <taxon>Bacteroidota</taxon>
        <taxon>Flavobacteriia</taxon>
        <taxon>Flavobacteriales</taxon>
        <taxon>Ichthyobacteriaceae</taxon>
        <taxon>Ichthyobacterium</taxon>
    </lineage>
</organism>
<accession>A0A1J1EAD0</accession>
<dbReference type="KEGG" id="ise:JBKA6_0878"/>
<name>A0A1J1EAD0_9FLAO</name>
<evidence type="ECO:0000313" key="1">
    <source>
        <dbReference type="EMBL" id="BAV94891.1"/>
    </source>
</evidence>
<proteinExistence type="predicted"/>
<sequence length="40" mass="3705">MPAAPCACVASYVAVVCSTGAVPVCAGSAGCGSELSSAWA</sequence>
<reference evidence="1 2" key="1">
    <citation type="submission" date="2014-03" db="EMBL/GenBank/DDBJ databases">
        <title>complete genome sequence of Flavobacteriaceae bacterium JBKA-6.</title>
        <authorList>
            <person name="Takano T."/>
            <person name="Nakamura Y."/>
            <person name="Takuma S."/>
            <person name="Yasuike M."/>
            <person name="Matsuyama T."/>
            <person name="Sakai T."/>
            <person name="Fujiwara A."/>
            <person name="Kimoto K."/>
            <person name="Fukuda Y."/>
            <person name="Kondo H."/>
            <person name="Hirono I."/>
            <person name="Nakayasu C."/>
        </authorList>
    </citation>
    <scope>NUCLEOTIDE SEQUENCE [LARGE SCALE GENOMIC DNA]</scope>
    <source>
        <strain evidence="1 2">JBKA-6</strain>
    </source>
</reference>
<keyword evidence="2" id="KW-1185">Reference proteome</keyword>
<gene>
    <name evidence="1" type="ORF">JBKA6_0878</name>
</gene>
<dbReference type="Proteomes" id="UP000243197">
    <property type="component" value="Chromosome"/>
</dbReference>
<evidence type="ECO:0000313" key="2">
    <source>
        <dbReference type="Proteomes" id="UP000243197"/>
    </source>
</evidence>
<protein>
    <submittedName>
        <fullName evidence="1">Uncharacterized protein</fullName>
    </submittedName>
</protein>
<dbReference type="EMBL" id="AP014564">
    <property type="protein sequence ID" value="BAV94891.1"/>
    <property type="molecule type" value="Genomic_DNA"/>
</dbReference>